<dbReference type="OrthoDB" id="4875at2759"/>
<sequence length="508" mass="53607">MVSGRPGRPWCSSGRGAMRRSLAALAALSVALVVGVTGVRGQEVEASMTRNPTVGLTYRNADGMYTNATMMSQVLLSYGMEEQAVSCIFRPSRRTETVTSVTVNVAKKHIITNRPDVVQADAGSFAGAPLTNMTFTLAMEGQVGMSAYTLVVVTDVDTYTLDGMVEVDAGGGMVSVEMFNLVSPPAPSTVDKVVLSYGGKSYDHDQRKSMLVQPDQTIVFRVGKGVAGESFDAKLQCVFGARSMEAKYVGGKLRVSVTGKAELPKEQPLPAKDNMNRLAVRVELDRYEPETYTVAVHNKCVAAMVGLFGVSADEVGLRSVTRGSAISELEVYTDKDCATEKEMVMDAWGGDGCEAAKAMDEPCGTVRVLDVFCLANDGSGVSGVAPGTVAAGATLASWAIALVAVLGALVVLVLVCLALWVVYRRSSDSSASEYSSSGPLGVPDPDDLLYNESVVRDVYGRSNGAGPTAEAVAERAKEAELREEFPRPPSTSAASGRDTDDASSTYTV</sequence>
<dbReference type="Proteomes" id="UP000218209">
    <property type="component" value="Unassembled WGS sequence"/>
</dbReference>
<name>A0A1X6NT43_PORUM</name>
<accession>A0A1X6NT43</accession>
<evidence type="ECO:0000256" key="1">
    <source>
        <dbReference type="SAM" id="MobiDB-lite"/>
    </source>
</evidence>
<dbReference type="AlphaFoldDB" id="A0A1X6NT43"/>
<reference evidence="4 5" key="1">
    <citation type="submission" date="2017-03" db="EMBL/GenBank/DDBJ databases">
        <title>WGS assembly of Porphyra umbilicalis.</title>
        <authorList>
            <person name="Brawley S.H."/>
            <person name="Blouin N.A."/>
            <person name="Ficko-Blean E."/>
            <person name="Wheeler G.L."/>
            <person name="Lohr M."/>
            <person name="Goodson H.V."/>
            <person name="Jenkins J.W."/>
            <person name="Blaby-Haas C.E."/>
            <person name="Helliwell K.E."/>
            <person name="Chan C."/>
            <person name="Marriage T."/>
            <person name="Bhattacharya D."/>
            <person name="Klein A.S."/>
            <person name="Badis Y."/>
            <person name="Brodie J."/>
            <person name="Cao Y."/>
            <person name="Collen J."/>
            <person name="Dittami S.M."/>
            <person name="Gachon C.M."/>
            <person name="Green B.R."/>
            <person name="Karpowicz S."/>
            <person name="Kim J.W."/>
            <person name="Kudahl U."/>
            <person name="Lin S."/>
            <person name="Michel G."/>
            <person name="Mittag M."/>
            <person name="Olson B.J."/>
            <person name="Pangilinan J."/>
            <person name="Peng Y."/>
            <person name="Qiu H."/>
            <person name="Shu S."/>
            <person name="Singer J.T."/>
            <person name="Smith A.G."/>
            <person name="Sprecher B.N."/>
            <person name="Wagner V."/>
            <person name="Wang W."/>
            <person name="Wang Z.-Y."/>
            <person name="Yan J."/>
            <person name="Yarish C."/>
            <person name="Zoeuner-Riek S."/>
            <person name="Zhuang Y."/>
            <person name="Zou Y."/>
            <person name="Lindquist E.A."/>
            <person name="Grimwood J."/>
            <person name="Barry K."/>
            <person name="Rokhsar D.S."/>
            <person name="Schmutz J."/>
            <person name="Stiller J.W."/>
            <person name="Grossman A.R."/>
            <person name="Prochnik S.E."/>
        </authorList>
    </citation>
    <scope>NUCLEOTIDE SEQUENCE [LARGE SCALE GENOMIC DNA]</scope>
    <source>
        <strain evidence="4">4086291</strain>
    </source>
</reference>
<evidence type="ECO:0000256" key="3">
    <source>
        <dbReference type="SAM" id="SignalP"/>
    </source>
</evidence>
<keyword evidence="2" id="KW-0812">Transmembrane</keyword>
<feature type="region of interest" description="Disordered" evidence="1">
    <location>
        <begin position="460"/>
        <end position="508"/>
    </location>
</feature>
<feature type="transmembrane region" description="Helical" evidence="2">
    <location>
        <begin position="398"/>
        <end position="423"/>
    </location>
</feature>
<evidence type="ECO:0000313" key="5">
    <source>
        <dbReference type="Proteomes" id="UP000218209"/>
    </source>
</evidence>
<feature type="signal peptide" evidence="3">
    <location>
        <begin position="1"/>
        <end position="41"/>
    </location>
</feature>
<keyword evidence="2" id="KW-0472">Membrane</keyword>
<organism evidence="4 5">
    <name type="scientific">Porphyra umbilicalis</name>
    <name type="common">Purple laver</name>
    <name type="synonym">Red alga</name>
    <dbReference type="NCBI Taxonomy" id="2786"/>
    <lineage>
        <taxon>Eukaryota</taxon>
        <taxon>Rhodophyta</taxon>
        <taxon>Bangiophyceae</taxon>
        <taxon>Bangiales</taxon>
        <taxon>Bangiaceae</taxon>
        <taxon>Porphyra</taxon>
    </lineage>
</organism>
<dbReference type="EMBL" id="KV919125">
    <property type="protein sequence ID" value="OSX71563.1"/>
    <property type="molecule type" value="Genomic_DNA"/>
</dbReference>
<evidence type="ECO:0000256" key="2">
    <source>
        <dbReference type="SAM" id="Phobius"/>
    </source>
</evidence>
<proteinExistence type="predicted"/>
<keyword evidence="2" id="KW-1133">Transmembrane helix</keyword>
<evidence type="ECO:0000313" key="4">
    <source>
        <dbReference type="EMBL" id="OSX71563.1"/>
    </source>
</evidence>
<feature type="compositionally biased region" description="Basic and acidic residues" evidence="1">
    <location>
        <begin position="472"/>
        <end position="486"/>
    </location>
</feature>
<feature type="chain" id="PRO_5012214143" description="VWFD domain-containing protein" evidence="3">
    <location>
        <begin position="42"/>
        <end position="508"/>
    </location>
</feature>
<keyword evidence="3" id="KW-0732">Signal</keyword>
<evidence type="ECO:0008006" key="6">
    <source>
        <dbReference type="Google" id="ProtNLM"/>
    </source>
</evidence>
<protein>
    <recommendedName>
        <fullName evidence="6">VWFD domain-containing protein</fullName>
    </recommendedName>
</protein>
<keyword evidence="5" id="KW-1185">Reference proteome</keyword>
<gene>
    <name evidence="4" type="ORF">BU14_0522s0014</name>
</gene>